<dbReference type="Pfam" id="PF01230">
    <property type="entry name" value="HIT"/>
    <property type="match status" value="1"/>
</dbReference>
<dbReference type="CDD" id="cd01276">
    <property type="entry name" value="PKCI_related"/>
    <property type="match status" value="1"/>
</dbReference>
<dbReference type="FunCoup" id="A0A251RMG0">
    <property type="interactions" value="3104"/>
</dbReference>
<evidence type="ECO:0000256" key="3">
    <source>
        <dbReference type="PROSITE-ProRule" id="PRU00464"/>
    </source>
</evidence>
<evidence type="ECO:0000313" key="5">
    <source>
        <dbReference type="EMBL" id="KAF5754054.1"/>
    </source>
</evidence>
<reference evidence="6" key="2">
    <citation type="submission" date="2017-02" db="EMBL/GenBank/DDBJ databases">
        <title>Sunflower complete genome.</title>
        <authorList>
            <person name="Langlade N."/>
            <person name="Munos S."/>
        </authorList>
    </citation>
    <scope>NUCLEOTIDE SEQUENCE [LARGE SCALE GENOMIC DNA]</scope>
    <source>
        <tissue evidence="6">Leaves</tissue>
    </source>
</reference>
<accession>A0A251RMG0</accession>
<evidence type="ECO:0000259" key="4">
    <source>
        <dbReference type="PROSITE" id="PS51084"/>
    </source>
</evidence>
<organism evidence="6 7">
    <name type="scientific">Helianthus annuus</name>
    <name type="common">Common sunflower</name>
    <dbReference type="NCBI Taxonomy" id="4232"/>
    <lineage>
        <taxon>Eukaryota</taxon>
        <taxon>Viridiplantae</taxon>
        <taxon>Streptophyta</taxon>
        <taxon>Embryophyta</taxon>
        <taxon>Tracheophyta</taxon>
        <taxon>Spermatophyta</taxon>
        <taxon>Magnoliopsida</taxon>
        <taxon>eudicotyledons</taxon>
        <taxon>Gunneridae</taxon>
        <taxon>Pentapetalae</taxon>
        <taxon>asterids</taxon>
        <taxon>campanulids</taxon>
        <taxon>Asterales</taxon>
        <taxon>Asteraceae</taxon>
        <taxon>Asteroideae</taxon>
        <taxon>Heliantheae alliance</taxon>
        <taxon>Heliantheae</taxon>
        <taxon>Helianthus</taxon>
    </lineage>
</organism>
<dbReference type="FunFam" id="3.30.428.10:FF:000005">
    <property type="entry name" value="Histidine triad nucleotide-binding protein 1"/>
    <property type="match status" value="1"/>
</dbReference>
<dbReference type="InParanoid" id="A0A251RMG0"/>
<reference evidence="5 7" key="1">
    <citation type="journal article" date="2017" name="Nature">
        <title>The sunflower genome provides insights into oil metabolism, flowering and Asterid evolution.</title>
        <authorList>
            <person name="Badouin H."/>
            <person name="Gouzy J."/>
            <person name="Grassa C.J."/>
            <person name="Murat F."/>
            <person name="Staton S.E."/>
            <person name="Cottret L."/>
            <person name="Lelandais-Briere C."/>
            <person name="Owens G.L."/>
            <person name="Carrere S."/>
            <person name="Mayjonade B."/>
            <person name="Legrand L."/>
            <person name="Gill N."/>
            <person name="Kane N.C."/>
            <person name="Bowers J.E."/>
            <person name="Hubner S."/>
            <person name="Bellec A."/>
            <person name="Berard A."/>
            <person name="Berges H."/>
            <person name="Blanchet N."/>
            <person name="Boniface M.C."/>
            <person name="Brunel D."/>
            <person name="Catrice O."/>
            <person name="Chaidir N."/>
            <person name="Claudel C."/>
            <person name="Donnadieu C."/>
            <person name="Faraut T."/>
            <person name="Fievet G."/>
            <person name="Helmstetter N."/>
            <person name="King M."/>
            <person name="Knapp S.J."/>
            <person name="Lai Z."/>
            <person name="Le Paslier M.C."/>
            <person name="Lippi Y."/>
            <person name="Lorenzon L."/>
            <person name="Mandel J.R."/>
            <person name="Marage G."/>
            <person name="Marchand G."/>
            <person name="Marquand E."/>
            <person name="Bret-Mestries E."/>
            <person name="Morien E."/>
            <person name="Nambeesan S."/>
            <person name="Nguyen T."/>
            <person name="Pegot-Espagnet P."/>
            <person name="Pouilly N."/>
            <person name="Raftis F."/>
            <person name="Sallet E."/>
            <person name="Schiex T."/>
            <person name="Thomas J."/>
            <person name="Vandecasteele C."/>
            <person name="Vares D."/>
            <person name="Vear F."/>
            <person name="Vautrin S."/>
            <person name="Crespi M."/>
            <person name="Mangin B."/>
            <person name="Burke J.M."/>
            <person name="Salse J."/>
            <person name="Munos S."/>
            <person name="Vincourt P."/>
            <person name="Rieseberg L.H."/>
            <person name="Langlade N.B."/>
        </authorList>
    </citation>
    <scope>NUCLEOTIDE SEQUENCE [LARGE SCALE GENOMIC DNA]</scope>
    <source>
        <strain evidence="7">cv. SF193</strain>
        <tissue evidence="5">Leaves</tissue>
    </source>
</reference>
<feature type="domain" description="HIT" evidence="4">
    <location>
        <begin position="43"/>
        <end position="153"/>
    </location>
</feature>
<dbReference type="OrthoDB" id="672793at2759"/>
<dbReference type="GO" id="GO:0047627">
    <property type="term" value="F:adenylylsulfatase activity"/>
    <property type="evidence" value="ECO:0000318"/>
    <property type="project" value="GO_Central"/>
</dbReference>
<dbReference type="PANTHER" id="PTHR23089">
    <property type="entry name" value="HISTIDINE TRIAD HIT PROTEIN"/>
    <property type="match status" value="1"/>
</dbReference>
<dbReference type="EMBL" id="MNCJ02000332">
    <property type="protein sequence ID" value="KAF5754054.1"/>
    <property type="molecule type" value="Genomic_DNA"/>
</dbReference>
<dbReference type="PRINTS" id="PR00332">
    <property type="entry name" value="HISTRIAD"/>
</dbReference>
<evidence type="ECO:0000313" key="6">
    <source>
        <dbReference type="EMBL" id="OTF85410.1"/>
    </source>
</evidence>
<dbReference type="STRING" id="4232.A0A251RMG0"/>
<dbReference type="OMA" id="YRVVMNC"/>
<reference evidence="5" key="3">
    <citation type="submission" date="2020-06" db="EMBL/GenBank/DDBJ databases">
        <title>Helianthus annuus Genome sequencing and assembly Release 2.</title>
        <authorList>
            <person name="Gouzy J."/>
            <person name="Langlade N."/>
            <person name="Munos S."/>
        </authorList>
    </citation>
    <scope>NUCLEOTIDE SEQUENCE</scope>
    <source>
        <tissue evidence="5">Leaves</tissue>
    </source>
</reference>
<evidence type="ECO:0000256" key="2">
    <source>
        <dbReference type="PIRSR" id="PIRSR601310-3"/>
    </source>
</evidence>
<evidence type="ECO:0000256" key="1">
    <source>
        <dbReference type="PIRSR" id="PIRSR601310-1"/>
    </source>
</evidence>
<feature type="active site" description="Tele-AMP-histidine intermediate" evidence="1">
    <location>
        <position position="139"/>
    </location>
</feature>
<evidence type="ECO:0000313" key="7">
    <source>
        <dbReference type="Proteomes" id="UP000215914"/>
    </source>
</evidence>
<gene>
    <name evidence="6" type="primary">HIT3</name>
    <name evidence="6" type="ORF">HannXRQ_Chr17g0539621</name>
    <name evidence="5" type="ORF">HanXRQr2_Chr17g0786951</name>
</gene>
<protein>
    <submittedName>
        <fullName evidence="5">Histidine triad (HIT) protein</fullName>
    </submittedName>
    <submittedName>
        <fullName evidence="6">Putative HIS triad family protein 3</fullName>
    </submittedName>
</protein>
<keyword evidence="7" id="KW-1185">Reference proteome</keyword>
<dbReference type="GO" id="GO:0006790">
    <property type="term" value="P:sulfur compound metabolic process"/>
    <property type="evidence" value="ECO:0000318"/>
    <property type="project" value="GO_Central"/>
</dbReference>
<dbReference type="InterPro" id="IPR011146">
    <property type="entry name" value="HIT-like"/>
</dbReference>
<proteinExistence type="predicted"/>
<sequence length="153" mass="16628">MNSGKRLQVLNSHISGGLHQNPTAMASEKDAALAAVPSDSPTIFDKIINKEIPANVVYEDDKVLAFRDIAPQAPTHILLIPKVKDGLTGLSKAEERHSEILGHLLYTAKVVAKQEGLEEGFRIVINDGPNGCQSVYHIHVHLLGGRQMNWPPG</sequence>
<dbReference type="GO" id="GO:0005737">
    <property type="term" value="C:cytoplasm"/>
    <property type="evidence" value="ECO:0000318"/>
    <property type="project" value="GO_Central"/>
</dbReference>
<dbReference type="Gramene" id="mRNA:HanXRQr2_Chr17g0786951">
    <property type="protein sequence ID" value="mRNA:HanXRQr2_Chr17g0786951"/>
    <property type="gene ID" value="HanXRQr2_Chr17g0786951"/>
</dbReference>
<dbReference type="Proteomes" id="UP000215914">
    <property type="component" value="Chromosome 17"/>
</dbReference>
<dbReference type="InterPro" id="IPR036265">
    <property type="entry name" value="HIT-like_sf"/>
</dbReference>
<dbReference type="EMBL" id="CM007906">
    <property type="protein sequence ID" value="OTF85410.1"/>
    <property type="molecule type" value="Genomic_DNA"/>
</dbReference>
<dbReference type="PROSITE" id="PS51084">
    <property type="entry name" value="HIT_2"/>
    <property type="match status" value="1"/>
</dbReference>
<dbReference type="AlphaFoldDB" id="A0A251RMG0"/>
<dbReference type="InterPro" id="IPR019808">
    <property type="entry name" value="Histidine_triad_CS"/>
</dbReference>
<feature type="short sequence motif" description="Histidine triad motif" evidence="2 3">
    <location>
        <begin position="137"/>
        <end position="141"/>
    </location>
</feature>
<dbReference type="GO" id="GO:0009150">
    <property type="term" value="P:purine ribonucleotide metabolic process"/>
    <property type="evidence" value="ECO:0000318"/>
    <property type="project" value="GO_Central"/>
</dbReference>
<dbReference type="InterPro" id="IPR001310">
    <property type="entry name" value="Histidine_triad_HIT"/>
</dbReference>
<name>A0A251RMG0_HELAN</name>
<dbReference type="PROSITE" id="PS00892">
    <property type="entry name" value="HIT_1"/>
    <property type="match status" value="1"/>
</dbReference>
<dbReference type="SUPFAM" id="SSF54197">
    <property type="entry name" value="HIT-like"/>
    <property type="match status" value="1"/>
</dbReference>
<dbReference type="Gene3D" id="3.30.428.10">
    <property type="entry name" value="HIT-like"/>
    <property type="match status" value="1"/>
</dbReference>